<reference evidence="2" key="1">
    <citation type="journal article" date="2021" name="Nat. Commun.">
        <title>Genetic determinants of endophytism in the Arabidopsis root mycobiome.</title>
        <authorList>
            <person name="Mesny F."/>
            <person name="Miyauchi S."/>
            <person name="Thiergart T."/>
            <person name="Pickel B."/>
            <person name="Atanasova L."/>
            <person name="Karlsson M."/>
            <person name="Huettel B."/>
            <person name="Barry K.W."/>
            <person name="Haridas S."/>
            <person name="Chen C."/>
            <person name="Bauer D."/>
            <person name="Andreopoulos W."/>
            <person name="Pangilinan J."/>
            <person name="LaButti K."/>
            <person name="Riley R."/>
            <person name="Lipzen A."/>
            <person name="Clum A."/>
            <person name="Drula E."/>
            <person name="Henrissat B."/>
            <person name="Kohler A."/>
            <person name="Grigoriev I.V."/>
            <person name="Martin F.M."/>
            <person name="Hacquard S."/>
        </authorList>
    </citation>
    <scope>NUCLEOTIDE SEQUENCE</scope>
    <source>
        <strain evidence="2">MPI-SDFR-AT-0117</strain>
    </source>
</reference>
<dbReference type="EMBL" id="JAGSXJ010000007">
    <property type="protein sequence ID" value="KAH6689701.1"/>
    <property type="molecule type" value="Genomic_DNA"/>
</dbReference>
<dbReference type="Proteomes" id="UP000770015">
    <property type="component" value="Unassembled WGS sequence"/>
</dbReference>
<comment type="caution">
    <text evidence="2">The sequence shown here is derived from an EMBL/GenBank/DDBJ whole genome shotgun (WGS) entry which is preliminary data.</text>
</comment>
<evidence type="ECO:0000313" key="3">
    <source>
        <dbReference type="Proteomes" id="UP000770015"/>
    </source>
</evidence>
<dbReference type="OrthoDB" id="5357734at2759"/>
<accession>A0A9P8VGV2</accession>
<gene>
    <name evidence="2" type="ORF">F5X68DRAFT_274786</name>
</gene>
<name>A0A9P8VGV2_9PEZI</name>
<dbReference type="PANTHER" id="PTHR37576">
    <property type="entry name" value="DEFECT AT LOW TEMPERATURE PROTEIN 1"/>
    <property type="match status" value="1"/>
</dbReference>
<organism evidence="2 3">
    <name type="scientific">Plectosphaerella plurivora</name>
    <dbReference type="NCBI Taxonomy" id="936078"/>
    <lineage>
        <taxon>Eukaryota</taxon>
        <taxon>Fungi</taxon>
        <taxon>Dikarya</taxon>
        <taxon>Ascomycota</taxon>
        <taxon>Pezizomycotina</taxon>
        <taxon>Sordariomycetes</taxon>
        <taxon>Hypocreomycetidae</taxon>
        <taxon>Glomerellales</taxon>
        <taxon>Plectosphaerellaceae</taxon>
        <taxon>Plectosphaerella</taxon>
    </lineage>
</organism>
<sequence>MLLSRPGVKLRTLHNSWELGHDATARFKFWSKDFLPVLRVAGIVVLLLGANGPLLQGAVFVKLEPAEVFINIDLSIRQEPMWNLTTKLLTHENDIYSPPPYHNEFAKVVNDLNQRRPMELKSDSCPRESTCNTTVTIASFSRVCVKSYIAVKGAPTLPEFQMILRGVNTTPQKCETTGVINTDEPDTCDELSLEYQLGLQYLDVDGYQTDGMPSPGPGPDELPWLGPKLSPFGIQYTSYFKEDIESDKIAIRRCNFTTAYVRIPIEITQGKIVTMLSLSSSELARRNKGEESIPAFAKNPHMGNRGFHPFGGLRQTMADLYGGYMFYDHNQASNMIGGIAPRQYMNLSSIKSQSEGPFSRSGYSASIIDPVTDFTNTLHELSLRYALESIPSTPERLKEMYNYYQIMQTAEPFVADRIKDIQTKMKTIPSKTQSTQAWETKLVAVYRVDYIYAAIAAGLTCLSTILTAFLFTGWRRLGRKFTTSPVEVAKAFEAPLLAAVGSNTKAEDIAKHHGSLRVRYGEKGDPGGDGLLAARSRFSGKGWGTSFVVGYSGAEGYNGGGDVRLRLVVDAAERISPPVKGKTYG</sequence>
<proteinExistence type="predicted"/>
<dbReference type="AlphaFoldDB" id="A0A9P8VGV2"/>
<keyword evidence="1" id="KW-1133">Transmembrane helix</keyword>
<evidence type="ECO:0000256" key="1">
    <source>
        <dbReference type="SAM" id="Phobius"/>
    </source>
</evidence>
<keyword evidence="1" id="KW-0472">Membrane</keyword>
<protein>
    <submittedName>
        <fullName evidence="2">Uncharacterized protein</fullName>
    </submittedName>
</protein>
<keyword evidence="3" id="KW-1185">Reference proteome</keyword>
<evidence type="ECO:0000313" key="2">
    <source>
        <dbReference type="EMBL" id="KAH6689701.1"/>
    </source>
</evidence>
<dbReference type="PANTHER" id="PTHR37576:SF2">
    <property type="entry name" value="DEFECT AT LOW TEMPERATURE PROTEIN 1"/>
    <property type="match status" value="1"/>
</dbReference>
<keyword evidence="1" id="KW-0812">Transmembrane</keyword>
<feature type="transmembrane region" description="Helical" evidence="1">
    <location>
        <begin position="450"/>
        <end position="471"/>
    </location>
</feature>